<dbReference type="InterPro" id="IPR036514">
    <property type="entry name" value="SGNH_hydro_sf"/>
</dbReference>
<keyword evidence="3" id="KW-0964">Secreted</keyword>
<dbReference type="GO" id="GO:0016042">
    <property type="term" value="P:lipid catabolic process"/>
    <property type="evidence" value="ECO:0007669"/>
    <property type="project" value="UniProtKB-KW"/>
</dbReference>
<dbReference type="AlphaFoldDB" id="A0A1U7XBD0"/>
<dbReference type="Proteomes" id="UP000189701">
    <property type="component" value="Unplaced"/>
</dbReference>
<evidence type="ECO:0000256" key="5">
    <source>
        <dbReference type="ARBA" id="ARBA00022801"/>
    </source>
</evidence>
<dbReference type="PANTHER" id="PTHR45650">
    <property type="entry name" value="GDSL-LIKE LIPASE/ACYLHYDROLASE-RELATED"/>
    <property type="match status" value="1"/>
</dbReference>
<gene>
    <name evidence="9" type="primary">LOC104237027</name>
</gene>
<keyword evidence="4" id="KW-0732">Signal</keyword>
<dbReference type="PANTHER" id="PTHR45650:SF8">
    <property type="entry name" value="GDSL ESTERASE_LIPASE"/>
    <property type="match status" value="1"/>
</dbReference>
<reference evidence="9" key="2">
    <citation type="submission" date="2025-08" db="UniProtKB">
        <authorList>
            <consortium name="RefSeq"/>
        </authorList>
    </citation>
    <scope>IDENTIFICATION</scope>
    <source>
        <tissue evidence="9">Leaf</tissue>
    </source>
</reference>
<keyword evidence="6" id="KW-0442">Lipid degradation</keyword>
<dbReference type="Gene3D" id="3.40.50.1110">
    <property type="entry name" value="SGNH hydrolase"/>
    <property type="match status" value="1"/>
</dbReference>
<evidence type="ECO:0000256" key="1">
    <source>
        <dbReference type="ARBA" id="ARBA00004613"/>
    </source>
</evidence>
<dbReference type="InterPro" id="IPR051238">
    <property type="entry name" value="GDSL_esterase/lipase"/>
</dbReference>
<comment type="subcellular location">
    <subcellularLocation>
        <location evidence="1">Secreted</location>
    </subcellularLocation>
</comment>
<accession>A0A1U7XBD0</accession>
<evidence type="ECO:0000256" key="2">
    <source>
        <dbReference type="ARBA" id="ARBA00008668"/>
    </source>
</evidence>
<name>A0A1U7XBD0_NICSY</name>
<evidence type="ECO:0000313" key="9">
    <source>
        <dbReference type="RefSeq" id="XP_009789397.1"/>
    </source>
</evidence>
<comment type="similarity">
    <text evidence="2">Belongs to the 'GDSL' lipolytic enzyme family.</text>
</comment>
<organism evidence="8 9">
    <name type="scientific">Nicotiana sylvestris</name>
    <name type="common">Wood tobacco</name>
    <name type="synonym">South American tobacco</name>
    <dbReference type="NCBI Taxonomy" id="4096"/>
    <lineage>
        <taxon>Eukaryota</taxon>
        <taxon>Viridiplantae</taxon>
        <taxon>Streptophyta</taxon>
        <taxon>Embryophyta</taxon>
        <taxon>Tracheophyta</taxon>
        <taxon>Spermatophyta</taxon>
        <taxon>Magnoliopsida</taxon>
        <taxon>eudicotyledons</taxon>
        <taxon>Gunneridae</taxon>
        <taxon>Pentapetalae</taxon>
        <taxon>asterids</taxon>
        <taxon>lamiids</taxon>
        <taxon>Solanales</taxon>
        <taxon>Solanaceae</taxon>
        <taxon>Nicotianoideae</taxon>
        <taxon>Nicotianeae</taxon>
        <taxon>Nicotiana</taxon>
    </lineage>
</organism>
<keyword evidence="5" id="KW-0378">Hydrolase</keyword>
<evidence type="ECO:0000256" key="7">
    <source>
        <dbReference type="ARBA" id="ARBA00023098"/>
    </source>
</evidence>
<dbReference type="GO" id="GO:0005576">
    <property type="term" value="C:extracellular region"/>
    <property type="evidence" value="ECO:0007669"/>
    <property type="project" value="UniProtKB-SubCell"/>
</dbReference>
<protein>
    <submittedName>
        <fullName evidence="9">GDSL esterase/lipase At4g16230-like</fullName>
    </submittedName>
</protein>
<evidence type="ECO:0000256" key="4">
    <source>
        <dbReference type="ARBA" id="ARBA00022729"/>
    </source>
</evidence>
<keyword evidence="7" id="KW-0443">Lipid metabolism</keyword>
<evidence type="ECO:0000256" key="6">
    <source>
        <dbReference type="ARBA" id="ARBA00022963"/>
    </source>
</evidence>
<dbReference type="RefSeq" id="XP_009789397.1">
    <property type="nucleotide sequence ID" value="XM_009791095.1"/>
</dbReference>
<sequence>MKNFVMSLTKYYSNSHTTGVIHEFKWKRPIGCDNNMCCAQLVPTAYMFGDSLVDVGNNNHFDTVIKANFPYNGVDYLG</sequence>
<evidence type="ECO:0000313" key="8">
    <source>
        <dbReference type="Proteomes" id="UP000189701"/>
    </source>
</evidence>
<keyword evidence="8" id="KW-1185">Reference proteome</keyword>
<proteinExistence type="inferred from homology"/>
<dbReference type="GO" id="GO:0016787">
    <property type="term" value="F:hydrolase activity"/>
    <property type="evidence" value="ECO:0007669"/>
    <property type="project" value="UniProtKB-KW"/>
</dbReference>
<dbReference type="STRING" id="4096.A0A1U7XBD0"/>
<reference evidence="8" key="1">
    <citation type="journal article" date="2013" name="Genome Biol.">
        <title>Reference genomes and transcriptomes of Nicotiana sylvestris and Nicotiana tomentosiformis.</title>
        <authorList>
            <person name="Sierro N."/>
            <person name="Battey J.N."/>
            <person name="Ouadi S."/>
            <person name="Bovet L."/>
            <person name="Goepfert S."/>
            <person name="Bakaher N."/>
            <person name="Peitsch M.C."/>
            <person name="Ivanov N.V."/>
        </authorList>
    </citation>
    <scope>NUCLEOTIDE SEQUENCE [LARGE SCALE GENOMIC DNA]</scope>
</reference>
<evidence type="ECO:0000256" key="3">
    <source>
        <dbReference type="ARBA" id="ARBA00022525"/>
    </source>
</evidence>